<evidence type="ECO:0000256" key="2">
    <source>
        <dbReference type="ARBA" id="ARBA00022553"/>
    </source>
</evidence>
<evidence type="ECO:0000313" key="6">
    <source>
        <dbReference type="EMBL" id="OQE81039.1"/>
    </source>
</evidence>
<dbReference type="FunFam" id="3.30.559.10:FF:000016">
    <property type="entry name" value="Nonribosomal peptide synthase Pes1"/>
    <property type="match status" value="1"/>
</dbReference>
<comment type="caution">
    <text evidence="6">The sequence shown here is derived from an EMBL/GenBank/DDBJ whole genome shotgun (WGS) entry which is preliminary data.</text>
</comment>
<dbReference type="Pfam" id="PF00501">
    <property type="entry name" value="AMP-binding"/>
    <property type="match status" value="1"/>
</dbReference>
<dbReference type="Gene3D" id="1.10.1200.10">
    <property type="entry name" value="ACP-like"/>
    <property type="match status" value="1"/>
</dbReference>
<dbReference type="GO" id="GO:0016874">
    <property type="term" value="F:ligase activity"/>
    <property type="evidence" value="ECO:0007669"/>
    <property type="project" value="UniProtKB-KW"/>
</dbReference>
<proteinExistence type="inferred from homology"/>
<dbReference type="SUPFAM" id="SSF52777">
    <property type="entry name" value="CoA-dependent acyltransferases"/>
    <property type="match status" value="4"/>
</dbReference>
<dbReference type="InterPro" id="IPR023213">
    <property type="entry name" value="CAT-like_dom_sf"/>
</dbReference>
<dbReference type="Gene3D" id="3.40.50.12780">
    <property type="entry name" value="N-terminal domain of ligase-like"/>
    <property type="match status" value="1"/>
</dbReference>
<dbReference type="Proteomes" id="UP000191691">
    <property type="component" value="Unassembled WGS sequence"/>
</dbReference>
<dbReference type="Gene3D" id="3.40.50.980">
    <property type="match status" value="2"/>
</dbReference>
<dbReference type="InterPro" id="IPR036736">
    <property type="entry name" value="ACP-like_sf"/>
</dbReference>
<protein>
    <recommendedName>
        <fullName evidence="5">Carrier domain-containing protein</fullName>
    </recommendedName>
</protein>
<dbReference type="SMART" id="SM00823">
    <property type="entry name" value="PKS_PP"/>
    <property type="match status" value="1"/>
</dbReference>
<dbReference type="InterPro" id="IPR042099">
    <property type="entry name" value="ANL_N_sf"/>
</dbReference>
<dbReference type="InterPro" id="IPR000873">
    <property type="entry name" value="AMP-dep_synth/lig_dom"/>
</dbReference>
<dbReference type="InterPro" id="IPR001242">
    <property type="entry name" value="Condensation_dom"/>
</dbReference>
<dbReference type="Pfam" id="PF00550">
    <property type="entry name" value="PP-binding"/>
    <property type="match status" value="1"/>
</dbReference>
<keyword evidence="1" id="KW-0596">Phosphopantetheine</keyword>
<evidence type="ECO:0000256" key="1">
    <source>
        <dbReference type="ARBA" id="ARBA00022450"/>
    </source>
</evidence>
<name>A0A1V6Y0Z3_PENNA</name>
<feature type="domain" description="Carrier" evidence="5">
    <location>
        <begin position="301"/>
        <end position="377"/>
    </location>
</feature>
<reference evidence="7" key="1">
    <citation type="journal article" date="2017" name="Nat. Microbiol.">
        <title>Global analysis of biosynthetic gene clusters reveals vast potential of secondary metabolite production in Penicillium species.</title>
        <authorList>
            <person name="Nielsen J.C."/>
            <person name="Grijseels S."/>
            <person name="Prigent S."/>
            <person name="Ji B."/>
            <person name="Dainat J."/>
            <person name="Nielsen K.F."/>
            <person name="Frisvad J.C."/>
            <person name="Workman M."/>
            <person name="Nielsen J."/>
        </authorList>
    </citation>
    <scope>NUCLEOTIDE SEQUENCE [LARGE SCALE GENOMIC DNA]</scope>
    <source>
        <strain evidence="7">IBT 13039</strain>
    </source>
</reference>
<dbReference type="InterPro" id="IPR009081">
    <property type="entry name" value="PP-bd_ACP"/>
</dbReference>
<dbReference type="InterPro" id="IPR020806">
    <property type="entry name" value="PKS_PP-bd"/>
</dbReference>
<evidence type="ECO:0000256" key="4">
    <source>
        <dbReference type="ARBA" id="ARBA00029454"/>
    </source>
</evidence>
<dbReference type="InterPro" id="IPR006162">
    <property type="entry name" value="Ppantetheine_attach_site"/>
</dbReference>
<evidence type="ECO:0000259" key="5">
    <source>
        <dbReference type="PROSITE" id="PS50075"/>
    </source>
</evidence>
<dbReference type="Pfam" id="PF00668">
    <property type="entry name" value="Condensation"/>
    <property type="match status" value="2"/>
</dbReference>
<dbReference type="GO" id="GO:0044550">
    <property type="term" value="P:secondary metabolite biosynthetic process"/>
    <property type="evidence" value="ECO:0007669"/>
    <property type="project" value="UniProtKB-ARBA"/>
</dbReference>
<dbReference type="PANTHER" id="PTHR45398:SF1">
    <property type="entry name" value="ENZYME, PUTATIVE (JCVI)-RELATED"/>
    <property type="match status" value="1"/>
</dbReference>
<dbReference type="Gene3D" id="3.30.559.10">
    <property type="entry name" value="Chloramphenicol acetyltransferase-like domain"/>
    <property type="match status" value="2"/>
</dbReference>
<dbReference type="PROSITE" id="PS50075">
    <property type="entry name" value="CARRIER"/>
    <property type="match status" value="1"/>
</dbReference>
<keyword evidence="2" id="KW-0597">Phosphoprotein</keyword>
<keyword evidence="3" id="KW-0436">Ligase</keyword>
<dbReference type="Gene3D" id="3.30.559.30">
    <property type="entry name" value="Nonribosomal peptide synthetase, condensation domain"/>
    <property type="match status" value="2"/>
</dbReference>
<evidence type="ECO:0000313" key="7">
    <source>
        <dbReference type="Proteomes" id="UP000191691"/>
    </source>
</evidence>
<dbReference type="EMBL" id="MOOB01000042">
    <property type="protein sequence ID" value="OQE81039.1"/>
    <property type="molecule type" value="Genomic_DNA"/>
</dbReference>
<dbReference type="FunFam" id="3.30.559.30:FF:000005">
    <property type="entry name" value="Nonribosomal peptide synthase Pes1"/>
    <property type="match status" value="1"/>
</dbReference>
<dbReference type="InterPro" id="IPR045851">
    <property type="entry name" value="AMP-bd_C_sf"/>
</dbReference>
<dbReference type="GO" id="GO:0031177">
    <property type="term" value="F:phosphopantetheine binding"/>
    <property type="evidence" value="ECO:0007669"/>
    <property type="project" value="InterPro"/>
</dbReference>
<comment type="similarity">
    <text evidence="4">Belongs to the NRP synthetase family.</text>
</comment>
<dbReference type="STRING" id="60175.A0A1V6Y0Z3"/>
<dbReference type="CDD" id="cd19542">
    <property type="entry name" value="CT_NRPS-like"/>
    <property type="match status" value="1"/>
</dbReference>
<gene>
    <name evidence="6" type="ORF">PENNAL_c0042G08992</name>
</gene>
<dbReference type="SUPFAM" id="SSF56801">
    <property type="entry name" value="Acetyl-CoA synthetase-like"/>
    <property type="match status" value="2"/>
</dbReference>
<dbReference type="Gene3D" id="3.30.300.30">
    <property type="match status" value="1"/>
</dbReference>
<dbReference type="SUPFAM" id="SSF47336">
    <property type="entry name" value="ACP-like"/>
    <property type="match status" value="1"/>
</dbReference>
<dbReference type="PROSITE" id="PS00012">
    <property type="entry name" value="PHOSPHOPANTETHEINE"/>
    <property type="match status" value="1"/>
</dbReference>
<evidence type="ECO:0000256" key="3">
    <source>
        <dbReference type="ARBA" id="ARBA00022598"/>
    </source>
</evidence>
<dbReference type="FunFam" id="3.30.559.30:FF:000002">
    <property type="entry name" value="Nonribosomal peptide synthase Pes1"/>
    <property type="match status" value="1"/>
</dbReference>
<accession>A0A1V6Y0Z3</accession>
<sequence>MIGFEQMGLQNIRQLSPGAEQACSFWNLLAIQPGSDAEGPALPLGLERCDRASSGFHTLDLVLDVTTHTDRLEIQVEYDSTIATALRNAPSTARERAPRRARDKALQYWPRPGQPPKTRQSFFEDPRWALINDKRTGRRFYKTGDLVRYTSAGSLDYLGRKDHQIKIHGQRAEIGEIEHQLLRGGEFEHGMVLLPESGAARQRLVAVVSPAAASPGYDRMQLVTGADVAHAKSQLRRLRSRLVWNLPSYINPSVWFIVSSIALNISRKVDRKLVSRWVGAMSEDSLQEANTLAADDEGTIVACSSNEAQLQQLVAQVLNRSPEQIHLNRSFVSLGGDSITAMQLVARARAVQVQLTVCDILKSPDITQLATLVQTTEGAVSLAEETPDVEFALTPVQHMYFEMSGQQPTHFNQSFFLRITHPVRPNQVADAIYQLVARHSMLRARIHKIEDHSTFTQLICGEIEGSYRCRRHEQLDRPAMAAVMAASERTLDITSGPVFSADYFDSLEEQLIFLAAHHLVVNLVSWRILIQEPEEYLQSGRLADSQPSVSFQSWSSLQAQYAHENLSIESVLPYKVPAANYQYWGLPSGENNYATEARQSFTLSAEHTSALLGAANQAYNTDAVDLFLAALVYSFGQTFRNRETPSVFLEGHGREPMDASSNLSSHADSSDIAETVRRLKDRRRQLVSNGWQYFTARYLASGAGTGNAFLDHLPMEVLFNYMGQYQQLERTDPLLREEPRTDLPGVEDIASHVTRLAFFEVSAVIIHGIARFDFTFSDHMRHQTEISHWIESFQESLTEAATVLPVMSPEKTLIALIGYARGRWPTLACSISAPSRNSIPALRCSKADEVYQLRFTFEVSSKQTTVTAQRLFDAWQQVVDQQPILRTFFIDAVSPNALFDQMVLSNLVARTHLRKCTDKDLGGLLDTPQPRDDDNKLQPPHRLVKFETGTRLVCSWEMSHAVVDVFSLGMILGQVTEAYQGPLQAPPARFSDYIRHIQAKDLGSDLEYWKTYLNSVEPCHLPLDGAAGHRAHLRSQTVDLNVQPSALHAFCQAHGVTIANLFQTAWALVLNAVTGSEDVCFGYLATGREALDPAPSEVLGPLINMLVCRVVAAPAKQLRQLVQEVQSNYVTSLGHQDCSLAQIQHALKLSGTPLFNTMMSIQPAGAPSGDVDSLLRFRSIDSQDPTGYDDDVAVNVGFSASEIDITLNYWAPALSDWQATNVCHTLDAVLRAIVADPSQLAGSVDLFTDCHSAHLAAMIASQTSAQPVKSTIPAMFADQVALHPSAPAIYAWDGNLTFRHLDTVSDQIAELLVSRGVAPEVMIPTCFDKSVWYAVVALGVIKAGGAWVALDPSHPPARHEAILQDTSATVVLTSSSYRDRFAAHAAHVICLDQALVDSLPPSGSLLSSLPRAQPSHLAYVVFTSSSTGTPKGIMVEHGSVCSSIVAHGAVLKISPGDRVFQFSAHVFDLSIQEIFTSLIHGACVCVPSDS</sequence>
<dbReference type="PANTHER" id="PTHR45398">
    <property type="match status" value="1"/>
</dbReference>
<organism evidence="6 7">
    <name type="scientific">Penicillium nalgiovense</name>
    <dbReference type="NCBI Taxonomy" id="60175"/>
    <lineage>
        <taxon>Eukaryota</taxon>
        <taxon>Fungi</taxon>
        <taxon>Dikarya</taxon>
        <taxon>Ascomycota</taxon>
        <taxon>Pezizomycotina</taxon>
        <taxon>Eurotiomycetes</taxon>
        <taxon>Eurotiomycetidae</taxon>
        <taxon>Eurotiales</taxon>
        <taxon>Aspergillaceae</taxon>
        <taxon>Penicillium</taxon>
    </lineage>
</organism>
<dbReference type="OMA" id="WEMILER"/>
<keyword evidence="7" id="KW-1185">Reference proteome</keyword>